<name>A0A3B1A0J5_9ZZZZ</name>
<evidence type="ECO:0000313" key="1">
    <source>
        <dbReference type="EMBL" id="VAW93262.1"/>
    </source>
</evidence>
<dbReference type="PROSITE" id="PS00141">
    <property type="entry name" value="ASP_PROTEASE"/>
    <property type="match status" value="1"/>
</dbReference>
<evidence type="ECO:0008006" key="2">
    <source>
        <dbReference type="Google" id="ProtNLM"/>
    </source>
</evidence>
<sequence>MHKNYCYKKTILFVLTVLLGLTINVRFAQATNVIVMAIFGEMVILKVDGTKHKMRVGDKTPEGIVLAEIDYDTVILKQGNKSSRHKLGGHVSFGLESGRGKGPKKEQIAKIWPKNDMYVTHGYINKFSVTFMVDTGATWIALSESMAKRMGINYFRGERGYAGTASGVTSIYKIKLDSVRVGEIRLYDVEAAVIPNLSGHVLLGNSFLKYTEMTRTKQVMILKKK</sequence>
<dbReference type="InterPro" id="IPR011969">
    <property type="entry name" value="Clan_AA_Asp_peptidase_C"/>
</dbReference>
<protein>
    <recommendedName>
        <fullName evidence="2">TIGR02281 family clan AA aspartic protease</fullName>
    </recommendedName>
</protein>
<dbReference type="AlphaFoldDB" id="A0A3B1A0J5"/>
<dbReference type="NCBIfam" id="TIGR02281">
    <property type="entry name" value="clan_AA_DTGA"/>
    <property type="match status" value="1"/>
</dbReference>
<organism evidence="1">
    <name type="scientific">hydrothermal vent metagenome</name>
    <dbReference type="NCBI Taxonomy" id="652676"/>
    <lineage>
        <taxon>unclassified sequences</taxon>
        <taxon>metagenomes</taxon>
        <taxon>ecological metagenomes</taxon>
    </lineage>
</organism>
<accession>A0A3B1A0J5</accession>
<dbReference type="InterPro" id="IPR034122">
    <property type="entry name" value="Retropepsin-like_bacterial"/>
</dbReference>
<dbReference type="InterPro" id="IPR021109">
    <property type="entry name" value="Peptidase_aspartic_dom_sf"/>
</dbReference>
<dbReference type="InterPro" id="IPR001969">
    <property type="entry name" value="Aspartic_peptidase_AS"/>
</dbReference>
<reference evidence="1" key="1">
    <citation type="submission" date="2018-06" db="EMBL/GenBank/DDBJ databases">
        <authorList>
            <person name="Zhirakovskaya E."/>
        </authorList>
    </citation>
    <scope>NUCLEOTIDE SEQUENCE</scope>
</reference>
<dbReference type="Pfam" id="PF13975">
    <property type="entry name" value="gag-asp_proteas"/>
    <property type="match status" value="1"/>
</dbReference>
<gene>
    <name evidence="1" type="ORF">MNBD_GAMMA23-1993</name>
</gene>
<proteinExistence type="predicted"/>
<dbReference type="SUPFAM" id="SSF50630">
    <property type="entry name" value="Acid proteases"/>
    <property type="match status" value="1"/>
</dbReference>
<dbReference type="Gene3D" id="2.40.70.10">
    <property type="entry name" value="Acid Proteases"/>
    <property type="match status" value="1"/>
</dbReference>
<dbReference type="CDD" id="cd05483">
    <property type="entry name" value="retropepsin_like_bacteria"/>
    <property type="match status" value="1"/>
</dbReference>
<dbReference type="GO" id="GO:0006508">
    <property type="term" value="P:proteolysis"/>
    <property type="evidence" value="ECO:0007669"/>
    <property type="project" value="InterPro"/>
</dbReference>
<dbReference type="EMBL" id="UOFT01000033">
    <property type="protein sequence ID" value="VAW93262.1"/>
    <property type="molecule type" value="Genomic_DNA"/>
</dbReference>
<dbReference type="GO" id="GO:0004190">
    <property type="term" value="F:aspartic-type endopeptidase activity"/>
    <property type="evidence" value="ECO:0007669"/>
    <property type="project" value="InterPro"/>
</dbReference>